<dbReference type="Proteomes" id="UP000008237">
    <property type="component" value="Unassembled WGS sequence"/>
</dbReference>
<proteinExistence type="predicted"/>
<keyword evidence="2" id="KW-1185">Reference proteome</keyword>
<evidence type="ECO:0000313" key="1">
    <source>
        <dbReference type="EMBL" id="EFN85772.1"/>
    </source>
</evidence>
<dbReference type="AlphaFoldDB" id="E2BEW8"/>
<evidence type="ECO:0000313" key="2">
    <source>
        <dbReference type="Proteomes" id="UP000008237"/>
    </source>
</evidence>
<gene>
    <name evidence="1" type="ORF">EAI_17517</name>
</gene>
<feature type="non-terminal residue" evidence="1">
    <location>
        <position position="25"/>
    </location>
</feature>
<accession>E2BEW8</accession>
<dbReference type="InParanoid" id="E2BEW8"/>
<sequence>RAWFECFQSGDFDLHDQPRPDRSQK</sequence>
<feature type="non-terminal residue" evidence="1">
    <location>
        <position position="1"/>
    </location>
</feature>
<evidence type="ECO:0008006" key="3">
    <source>
        <dbReference type="Google" id="ProtNLM"/>
    </source>
</evidence>
<reference evidence="1 2" key="1">
    <citation type="journal article" date="2010" name="Science">
        <title>Genomic comparison of the ants Camponotus floridanus and Harpegnathos saltator.</title>
        <authorList>
            <person name="Bonasio R."/>
            <person name="Zhang G."/>
            <person name="Ye C."/>
            <person name="Mutti N.S."/>
            <person name="Fang X."/>
            <person name="Qin N."/>
            <person name="Donahue G."/>
            <person name="Yang P."/>
            <person name="Li Q."/>
            <person name="Li C."/>
            <person name="Zhang P."/>
            <person name="Huang Z."/>
            <person name="Berger S.L."/>
            <person name="Reinberg D."/>
            <person name="Wang J."/>
            <person name="Liebig J."/>
        </authorList>
    </citation>
    <scope>NUCLEOTIDE SEQUENCE [LARGE SCALE GENOMIC DNA]</scope>
    <source>
        <strain evidence="1 2">R22 G/1</strain>
    </source>
</reference>
<name>E2BEW8_HARSA</name>
<dbReference type="EMBL" id="GL447881">
    <property type="protein sequence ID" value="EFN85772.1"/>
    <property type="molecule type" value="Genomic_DNA"/>
</dbReference>
<protein>
    <recommendedName>
        <fullName evidence="3">Mos1 transposase HTH domain-containing protein</fullName>
    </recommendedName>
</protein>
<organism evidence="2">
    <name type="scientific">Harpegnathos saltator</name>
    <name type="common">Jerdon's jumping ant</name>
    <dbReference type="NCBI Taxonomy" id="610380"/>
    <lineage>
        <taxon>Eukaryota</taxon>
        <taxon>Metazoa</taxon>
        <taxon>Ecdysozoa</taxon>
        <taxon>Arthropoda</taxon>
        <taxon>Hexapoda</taxon>
        <taxon>Insecta</taxon>
        <taxon>Pterygota</taxon>
        <taxon>Neoptera</taxon>
        <taxon>Endopterygota</taxon>
        <taxon>Hymenoptera</taxon>
        <taxon>Apocrita</taxon>
        <taxon>Aculeata</taxon>
        <taxon>Formicoidea</taxon>
        <taxon>Formicidae</taxon>
        <taxon>Ponerinae</taxon>
        <taxon>Ponerini</taxon>
        <taxon>Harpegnathos</taxon>
    </lineage>
</organism>